<evidence type="ECO:0000256" key="2">
    <source>
        <dbReference type="ARBA" id="ARBA00022723"/>
    </source>
</evidence>
<dbReference type="RefSeq" id="WP_145653117.1">
    <property type="nucleotide sequence ID" value="NZ_VLLB01000014.1"/>
</dbReference>
<accession>A0A562QVV5</accession>
<dbReference type="InterPro" id="IPR047584">
    <property type="entry name" value="CyaY"/>
</dbReference>
<comment type="function">
    <text evidence="4">Involved in iron-sulfur (Fe-S) cluster assembly. May act as a regulator of Fe-S biogenesis.</text>
</comment>
<dbReference type="PROSITE" id="PS01344">
    <property type="entry name" value="FRATAXIN_1"/>
    <property type="match status" value="1"/>
</dbReference>
<sequence length="114" mass="12384">MTETEFLDLADSTLNAIEAALDRLNDADHLDVECSRSGNVLEIEFLHNSSKVIVNSQAAMQELWVAARSGGFHYRYLDGQWINTRDGGSELFDALSQIATEQSGGAPVVVSANP</sequence>
<dbReference type="AlphaFoldDB" id="A0A562QVV5"/>
<proteinExistence type="inferred from homology"/>
<evidence type="ECO:0000256" key="4">
    <source>
        <dbReference type="HAMAP-Rule" id="MF_00142"/>
    </source>
</evidence>
<dbReference type="GO" id="GO:0016226">
    <property type="term" value="P:iron-sulfur cluster assembly"/>
    <property type="evidence" value="ECO:0007669"/>
    <property type="project" value="UniProtKB-UniRule"/>
</dbReference>
<dbReference type="InterPro" id="IPR020895">
    <property type="entry name" value="Frataxin_CS"/>
</dbReference>
<comment type="similarity">
    <text evidence="1 4">Belongs to the frataxin family.</text>
</comment>
<comment type="caution">
    <text evidence="5">The sequence shown here is derived from an EMBL/GenBank/DDBJ whole genome shotgun (WGS) entry which is preliminary data.</text>
</comment>
<dbReference type="InterPro" id="IPR036524">
    <property type="entry name" value="Frataxin/CyaY_sf"/>
</dbReference>
<organism evidence="5 6">
    <name type="scientific">Pseudoduganella lurida</name>
    <dbReference type="NCBI Taxonomy" id="1036180"/>
    <lineage>
        <taxon>Bacteria</taxon>
        <taxon>Pseudomonadati</taxon>
        <taxon>Pseudomonadota</taxon>
        <taxon>Betaproteobacteria</taxon>
        <taxon>Burkholderiales</taxon>
        <taxon>Oxalobacteraceae</taxon>
        <taxon>Telluria group</taxon>
        <taxon>Pseudoduganella</taxon>
    </lineage>
</organism>
<gene>
    <name evidence="4" type="primary">cyaY</name>
    <name evidence="5" type="ORF">IP91_04967</name>
</gene>
<dbReference type="GO" id="GO:0008199">
    <property type="term" value="F:ferric iron binding"/>
    <property type="evidence" value="ECO:0007669"/>
    <property type="project" value="InterPro"/>
</dbReference>
<keyword evidence="3 4" id="KW-0408">Iron</keyword>
<keyword evidence="6" id="KW-1185">Reference proteome</keyword>
<keyword evidence="2 4" id="KW-0479">Metal-binding</keyword>
<dbReference type="Pfam" id="PF01491">
    <property type="entry name" value="Frataxin_Cyay"/>
    <property type="match status" value="1"/>
</dbReference>
<dbReference type="Proteomes" id="UP000318431">
    <property type="component" value="Unassembled WGS sequence"/>
</dbReference>
<reference evidence="5 6" key="1">
    <citation type="journal article" date="2015" name="Stand. Genomic Sci.">
        <title>Genomic Encyclopedia of Bacterial and Archaeal Type Strains, Phase III: the genomes of soil and plant-associated and newly described type strains.</title>
        <authorList>
            <person name="Whitman W.B."/>
            <person name="Woyke T."/>
            <person name="Klenk H.P."/>
            <person name="Zhou Y."/>
            <person name="Lilburn T.G."/>
            <person name="Beck B.J."/>
            <person name="De Vos P."/>
            <person name="Vandamme P."/>
            <person name="Eisen J.A."/>
            <person name="Garrity G."/>
            <person name="Hugenholtz P."/>
            <person name="Kyrpides N.C."/>
        </authorList>
    </citation>
    <scope>NUCLEOTIDE SEQUENCE [LARGE SCALE GENOMIC DNA]</scope>
    <source>
        <strain evidence="5 6">CGMCC 1.10822</strain>
    </source>
</reference>
<dbReference type="HAMAP" id="MF_00142">
    <property type="entry name" value="CyaY"/>
    <property type="match status" value="1"/>
</dbReference>
<protein>
    <recommendedName>
        <fullName evidence="4">Iron-sulfur cluster assembly protein CyaY</fullName>
    </recommendedName>
</protein>
<dbReference type="NCBIfam" id="TIGR03421">
    <property type="entry name" value="FeS_CyaY"/>
    <property type="match status" value="1"/>
</dbReference>
<evidence type="ECO:0000256" key="3">
    <source>
        <dbReference type="ARBA" id="ARBA00023004"/>
    </source>
</evidence>
<dbReference type="GO" id="GO:0005737">
    <property type="term" value="C:cytoplasm"/>
    <property type="evidence" value="ECO:0007669"/>
    <property type="project" value="UniProtKB-ARBA"/>
</dbReference>
<name>A0A562QVV5_9BURK</name>
<evidence type="ECO:0000313" key="5">
    <source>
        <dbReference type="EMBL" id="TWI60773.1"/>
    </source>
</evidence>
<dbReference type="OrthoDB" id="285675at2"/>
<dbReference type="InterPro" id="IPR002908">
    <property type="entry name" value="Frataxin/CyaY"/>
</dbReference>
<dbReference type="Gene3D" id="3.30.920.10">
    <property type="entry name" value="Frataxin/CyaY"/>
    <property type="match status" value="1"/>
</dbReference>
<evidence type="ECO:0000256" key="1">
    <source>
        <dbReference type="ARBA" id="ARBA00008183"/>
    </source>
</evidence>
<dbReference type="SMART" id="SM01219">
    <property type="entry name" value="Frataxin_Cyay"/>
    <property type="match status" value="1"/>
</dbReference>
<dbReference type="PROSITE" id="PS50810">
    <property type="entry name" value="FRATAXIN_2"/>
    <property type="match status" value="1"/>
</dbReference>
<dbReference type="EMBL" id="VLLB01000014">
    <property type="protein sequence ID" value="TWI60773.1"/>
    <property type="molecule type" value="Genomic_DNA"/>
</dbReference>
<evidence type="ECO:0000313" key="6">
    <source>
        <dbReference type="Proteomes" id="UP000318431"/>
    </source>
</evidence>
<dbReference type="SUPFAM" id="SSF55387">
    <property type="entry name" value="Frataxin/Nqo15-like"/>
    <property type="match status" value="1"/>
</dbReference>